<feature type="domain" description="DNA polymerase III delta subunit-like C-terminal" evidence="10">
    <location>
        <begin position="203"/>
        <end position="322"/>
    </location>
</feature>
<dbReference type="Pfam" id="PF21694">
    <property type="entry name" value="DNA_pol3_delta_C"/>
    <property type="match status" value="1"/>
</dbReference>
<dbReference type="Gene3D" id="3.40.50.300">
    <property type="entry name" value="P-loop containing nucleotide triphosphate hydrolases"/>
    <property type="match status" value="1"/>
</dbReference>
<dbReference type="Gene3D" id="1.10.8.60">
    <property type="match status" value="1"/>
</dbReference>
<dbReference type="EC" id="2.7.7.7" evidence="1"/>
<comment type="similarity">
    <text evidence="7">Belongs to the DNA polymerase HolA subunit family.</text>
</comment>
<comment type="caution">
    <text evidence="11">The sequence shown here is derived from an EMBL/GenBank/DDBJ whole genome shotgun (WGS) entry which is preliminary data.</text>
</comment>
<dbReference type="Pfam" id="PF06144">
    <property type="entry name" value="DNA_pol3_delta"/>
    <property type="match status" value="1"/>
</dbReference>
<sequence length="325" mass="37188">MKKLNEDIKSGVFEKVYLLYGEENFLKNSYKKRLKQAIIGEDDMNYNSFEGKDIVFSDVKGIAETMPFFSEHRLILIEESGLCASSAQEWAEYISQIPDGTHIVFVESHVDKRNKLYKEISKNGYAVELKRQSERDIKRWIVGILAKKNLKITEEALELILIKNGDDMERIHSELEKLSAYCMGQEGIYPSDVQAICSELTVNRIFEMIEAVAAGNERTALELYYDLLALKEPSMRILFLIAKQFNQLMQIKDGMAAGKRKDELAAGMKLRPFIAGKLMTQARTFTKEELKQYVEICVDSEEAVKTGKLTDKLAVEMVLIKIARR</sequence>
<evidence type="ECO:0000313" key="12">
    <source>
        <dbReference type="Proteomes" id="UP000824201"/>
    </source>
</evidence>
<dbReference type="Gene3D" id="1.20.272.10">
    <property type="match status" value="1"/>
</dbReference>
<evidence type="ECO:0000256" key="8">
    <source>
        <dbReference type="ARBA" id="ARBA00049244"/>
    </source>
</evidence>
<proteinExistence type="inferred from homology"/>
<reference evidence="11" key="2">
    <citation type="journal article" date="2021" name="PeerJ">
        <title>Extensive microbial diversity within the chicken gut microbiome revealed by metagenomics and culture.</title>
        <authorList>
            <person name="Gilroy R."/>
            <person name="Ravi A."/>
            <person name="Getino M."/>
            <person name="Pursley I."/>
            <person name="Horton D.L."/>
            <person name="Alikhan N.F."/>
            <person name="Baker D."/>
            <person name="Gharbi K."/>
            <person name="Hall N."/>
            <person name="Watson M."/>
            <person name="Adriaenssens E.M."/>
            <person name="Foster-Nyarko E."/>
            <person name="Jarju S."/>
            <person name="Secka A."/>
            <person name="Antonio M."/>
            <person name="Oren A."/>
            <person name="Chaudhuri R.R."/>
            <person name="La Ragione R."/>
            <person name="Hildebrand F."/>
            <person name="Pallen M.J."/>
        </authorList>
    </citation>
    <scope>NUCLEOTIDE SEQUENCE</scope>
    <source>
        <strain evidence="11">ChiW13-3771</strain>
    </source>
</reference>
<evidence type="ECO:0000256" key="3">
    <source>
        <dbReference type="ARBA" id="ARBA00022679"/>
    </source>
</evidence>
<keyword evidence="3 11" id="KW-0808">Transferase</keyword>
<evidence type="ECO:0000256" key="7">
    <source>
        <dbReference type="ARBA" id="ARBA00034754"/>
    </source>
</evidence>
<dbReference type="EMBL" id="DVHN01000133">
    <property type="protein sequence ID" value="HIR89331.1"/>
    <property type="molecule type" value="Genomic_DNA"/>
</dbReference>
<dbReference type="Proteomes" id="UP000824201">
    <property type="component" value="Unassembled WGS sequence"/>
</dbReference>
<dbReference type="SUPFAM" id="SSF48019">
    <property type="entry name" value="post-AAA+ oligomerization domain-like"/>
    <property type="match status" value="1"/>
</dbReference>
<reference evidence="11" key="1">
    <citation type="submission" date="2020-10" db="EMBL/GenBank/DDBJ databases">
        <authorList>
            <person name="Gilroy R."/>
        </authorList>
    </citation>
    <scope>NUCLEOTIDE SEQUENCE</scope>
    <source>
        <strain evidence="11">ChiW13-3771</strain>
    </source>
</reference>
<dbReference type="InterPro" id="IPR008921">
    <property type="entry name" value="DNA_pol3_clamp-load_cplx_C"/>
</dbReference>
<evidence type="ECO:0000256" key="6">
    <source>
        <dbReference type="ARBA" id="ARBA00022932"/>
    </source>
</evidence>
<evidence type="ECO:0000256" key="1">
    <source>
        <dbReference type="ARBA" id="ARBA00012417"/>
    </source>
</evidence>
<keyword evidence="6" id="KW-0239">DNA-directed DNA polymerase</keyword>
<evidence type="ECO:0000256" key="4">
    <source>
        <dbReference type="ARBA" id="ARBA00022695"/>
    </source>
</evidence>
<protein>
    <recommendedName>
        <fullName evidence="2">DNA polymerase III subunit delta</fullName>
        <ecNumber evidence="1">2.7.7.7</ecNumber>
    </recommendedName>
</protein>
<dbReference type="InterPro" id="IPR005790">
    <property type="entry name" value="DNA_polIII_delta"/>
</dbReference>
<dbReference type="GO" id="GO:0009360">
    <property type="term" value="C:DNA polymerase III complex"/>
    <property type="evidence" value="ECO:0007669"/>
    <property type="project" value="InterPro"/>
</dbReference>
<dbReference type="AlphaFoldDB" id="A0A9D1EF93"/>
<dbReference type="InterPro" id="IPR010372">
    <property type="entry name" value="DNA_pol3_delta_N"/>
</dbReference>
<evidence type="ECO:0000313" key="11">
    <source>
        <dbReference type="EMBL" id="HIR89331.1"/>
    </source>
</evidence>
<dbReference type="NCBIfam" id="TIGR01128">
    <property type="entry name" value="holA"/>
    <property type="match status" value="1"/>
</dbReference>
<dbReference type="PANTHER" id="PTHR34388">
    <property type="entry name" value="DNA POLYMERASE III SUBUNIT DELTA"/>
    <property type="match status" value="1"/>
</dbReference>
<dbReference type="PANTHER" id="PTHR34388:SF1">
    <property type="entry name" value="DNA POLYMERASE III SUBUNIT DELTA"/>
    <property type="match status" value="1"/>
</dbReference>
<dbReference type="GO" id="GO:0003887">
    <property type="term" value="F:DNA-directed DNA polymerase activity"/>
    <property type="evidence" value="ECO:0007669"/>
    <property type="project" value="UniProtKB-KW"/>
</dbReference>
<evidence type="ECO:0000256" key="2">
    <source>
        <dbReference type="ARBA" id="ARBA00017703"/>
    </source>
</evidence>
<accession>A0A9D1EF93</accession>
<evidence type="ECO:0000256" key="5">
    <source>
        <dbReference type="ARBA" id="ARBA00022705"/>
    </source>
</evidence>
<dbReference type="SUPFAM" id="SSF52540">
    <property type="entry name" value="P-loop containing nucleoside triphosphate hydrolases"/>
    <property type="match status" value="1"/>
</dbReference>
<evidence type="ECO:0000259" key="10">
    <source>
        <dbReference type="Pfam" id="PF21694"/>
    </source>
</evidence>
<comment type="catalytic activity">
    <reaction evidence="8">
        <text>DNA(n) + a 2'-deoxyribonucleoside 5'-triphosphate = DNA(n+1) + diphosphate</text>
        <dbReference type="Rhea" id="RHEA:22508"/>
        <dbReference type="Rhea" id="RHEA-COMP:17339"/>
        <dbReference type="Rhea" id="RHEA-COMP:17340"/>
        <dbReference type="ChEBI" id="CHEBI:33019"/>
        <dbReference type="ChEBI" id="CHEBI:61560"/>
        <dbReference type="ChEBI" id="CHEBI:173112"/>
        <dbReference type="EC" id="2.7.7.7"/>
    </reaction>
</comment>
<dbReference type="GO" id="GO:0006261">
    <property type="term" value="P:DNA-templated DNA replication"/>
    <property type="evidence" value="ECO:0007669"/>
    <property type="project" value="TreeGrafter"/>
</dbReference>
<dbReference type="GO" id="GO:0003677">
    <property type="term" value="F:DNA binding"/>
    <property type="evidence" value="ECO:0007669"/>
    <property type="project" value="InterPro"/>
</dbReference>
<organism evidence="11 12">
    <name type="scientific">Candidatus Fimimorpha faecalis</name>
    <dbReference type="NCBI Taxonomy" id="2840824"/>
    <lineage>
        <taxon>Bacteria</taxon>
        <taxon>Bacillati</taxon>
        <taxon>Bacillota</taxon>
        <taxon>Clostridia</taxon>
        <taxon>Eubacteriales</taxon>
        <taxon>Candidatus Fimimorpha</taxon>
    </lineage>
</organism>
<evidence type="ECO:0000259" key="9">
    <source>
        <dbReference type="Pfam" id="PF06144"/>
    </source>
</evidence>
<keyword evidence="5" id="KW-0235">DNA replication</keyword>
<feature type="domain" description="DNA polymerase III delta N-terminal" evidence="9">
    <location>
        <begin position="17"/>
        <end position="128"/>
    </location>
</feature>
<gene>
    <name evidence="11" type="primary">holA</name>
    <name evidence="11" type="ORF">IAC96_10300</name>
</gene>
<keyword evidence="4 11" id="KW-0548">Nucleotidyltransferase</keyword>
<dbReference type="InterPro" id="IPR048466">
    <property type="entry name" value="DNA_pol3_delta-like_C"/>
</dbReference>
<name>A0A9D1EF93_9FIRM</name>
<dbReference type="InterPro" id="IPR027417">
    <property type="entry name" value="P-loop_NTPase"/>
</dbReference>